<evidence type="ECO:0000313" key="1">
    <source>
        <dbReference type="EMBL" id="SDO68070.1"/>
    </source>
</evidence>
<dbReference type="RefSeq" id="WP_091780561.1">
    <property type="nucleotide sequence ID" value="NZ_LT629711.1"/>
</dbReference>
<gene>
    <name evidence="1" type="ORF">SAMN04489867_0308</name>
</gene>
<sequence length="190" mass="18438">MSAVDEILSQVDLGQLAQRVGADPAEVEQAARTALPALLGGLDANAADPAGAASLAEALGQHDPGLVEGGVDLDQVDEGEGDKIAQHIFGDNRDQVVNQLGGVGGSAGKGLLAKLIPILAPIVLSWLAKKVLGGAADATQTGAGASPGGGLGDILGQVLGGATKGTQSGGVDTGSIITDVLGGLLGGGRR</sequence>
<dbReference type="InterPro" id="IPR009282">
    <property type="entry name" value="DUF937"/>
</dbReference>
<proteinExistence type="predicted"/>
<dbReference type="AlphaFoldDB" id="A0A1H0LJF8"/>
<dbReference type="Pfam" id="PF06078">
    <property type="entry name" value="DUF937"/>
    <property type="match status" value="1"/>
</dbReference>
<keyword evidence="2" id="KW-1185">Reference proteome</keyword>
<evidence type="ECO:0008006" key="3">
    <source>
        <dbReference type="Google" id="ProtNLM"/>
    </source>
</evidence>
<name>A0A1H0LJF8_9MICO</name>
<reference evidence="2" key="1">
    <citation type="submission" date="2016-10" db="EMBL/GenBank/DDBJ databases">
        <authorList>
            <person name="Varghese N."/>
            <person name="Submissions S."/>
        </authorList>
    </citation>
    <scope>NUCLEOTIDE SEQUENCE [LARGE SCALE GENOMIC DNA]</scope>
    <source>
        <strain evidence="2">DSM 22329</strain>
    </source>
</reference>
<dbReference type="STRING" id="443156.SAMN04489867_0308"/>
<organism evidence="1 2">
    <name type="scientific">Pedococcus dokdonensis</name>
    <dbReference type="NCBI Taxonomy" id="443156"/>
    <lineage>
        <taxon>Bacteria</taxon>
        <taxon>Bacillati</taxon>
        <taxon>Actinomycetota</taxon>
        <taxon>Actinomycetes</taxon>
        <taxon>Micrococcales</taxon>
        <taxon>Intrasporangiaceae</taxon>
        <taxon>Pedococcus</taxon>
    </lineage>
</organism>
<dbReference type="OrthoDB" id="3577641at2"/>
<protein>
    <recommendedName>
        <fullName evidence="3">DUF937 domain-containing protein</fullName>
    </recommendedName>
</protein>
<dbReference type="Proteomes" id="UP000199077">
    <property type="component" value="Chromosome I"/>
</dbReference>
<evidence type="ECO:0000313" key="2">
    <source>
        <dbReference type="Proteomes" id="UP000199077"/>
    </source>
</evidence>
<accession>A0A1H0LJF8</accession>
<dbReference type="EMBL" id="LT629711">
    <property type="protein sequence ID" value="SDO68070.1"/>
    <property type="molecule type" value="Genomic_DNA"/>
</dbReference>